<dbReference type="Pfam" id="PF00580">
    <property type="entry name" value="UvrD-helicase"/>
    <property type="match status" value="1"/>
</dbReference>
<dbReference type="RefSeq" id="WP_085811954.1">
    <property type="nucleotide sequence ID" value="NZ_BDQG01000001.1"/>
</dbReference>
<proteinExistence type="predicted"/>
<dbReference type="Proteomes" id="UP000194153">
    <property type="component" value="Unassembled WGS sequence"/>
</dbReference>
<keyword evidence="1 6" id="KW-0547">Nucleotide-binding</keyword>
<evidence type="ECO:0000256" key="2">
    <source>
        <dbReference type="ARBA" id="ARBA00022801"/>
    </source>
</evidence>
<evidence type="ECO:0000256" key="6">
    <source>
        <dbReference type="PROSITE-ProRule" id="PRU00560"/>
    </source>
</evidence>
<evidence type="ECO:0000256" key="5">
    <source>
        <dbReference type="ARBA" id="ARBA00034923"/>
    </source>
</evidence>
<dbReference type="PANTHER" id="PTHR11070">
    <property type="entry name" value="UVRD / RECB / PCRA DNA HELICASE FAMILY MEMBER"/>
    <property type="match status" value="1"/>
</dbReference>
<protein>
    <recommendedName>
        <fullName evidence="5">DNA 3'-5' helicase II</fullName>
    </recommendedName>
</protein>
<organism evidence="8 9">
    <name type="scientific">Geoanaerobacter pelophilus</name>
    <dbReference type="NCBI Taxonomy" id="60036"/>
    <lineage>
        <taxon>Bacteria</taxon>
        <taxon>Pseudomonadati</taxon>
        <taxon>Thermodesulfobacteriota</taxon>
        <taxon>Desulfuromonadia</taxon>
        <taxon>Geobacterales</taxon>
        <taxon>Geobacteraceae</taxon>
        <taxon>Geoanaerobacter</taxon>
    </lineage>
</organism>
<dbReference type="GO" id="GO:0004386">
    <property type="term" value="F:helicase activity"/>
    <property type="evidence" value="ECO:0007669"/>
    <property type="project" value="UniProtKB-KW"/>
</dbReference>
<keyword evidence="9" id="KW-1185">Reference proteome</keyword>
<dbReference type="EMBL" id="BDQG01000001">
    <property type="protein sequence ID" value="GAW65512.1"/>
    <property type="molecule type" value="Genomic_DNA"/>
</dbReference>
<reference evidence="9" key="1">
    <citation type="submission" date="2017-05" db="EMBL/GenBank/DDBJ databases">
        <title>Draft genome sequence of Geobacter pelophilus, a iron(III)-reducing bacteria.</title>
        <authorList>
            <person name="Aoyagi T."/>
            <person name="Koike H."/>
            <person name="Morita T."/>
            <person name="Sato Y."/>
            <person name="Habe H."/>
            <person name="Hori T."/>
        </authorList>
    </citation>
    <scope>NUCLEOTIDE SEQUENCE [LARGE SCALE GENOMIC DNA]</scope>
    <source>
        <strain evidence="9">Drf2</strain>
    </source>
</reference>
<dbReference type="InterPro" id="IPR027417">
    <property type="entry name" value="P-loop_NTPase"/>
</dbReference>
<dbReference type="InterPro" id="IPR014016">
    <property type="entry name" value="UvrD-like_ATP-bd"/>
</dbReference>
<comment type="caution">
    <text evidence="8">The sequence shown here is derived from an EMBL/GenBank/DDBJ whole genome shotgun (WGS) entry which is preliminary data.</text>
</comment>
<dbReference type="InterPro" id="IPR000212">
    <property type="entry name" value="DNA_helicase_UvrD/REP"/>
</dbReference>
<evidence type="ECO:0000256" key="1">
    <source>
        <dbReference type="ARBA" id="ARBA00022741"/>
    </source>
</evidence>
<dbReference type="PROSITE" id="PS51198">
    <property type="entry name" value="UVRD_HELICASE_ATP_BIND"/>
    <property type="match status" value="1"/>
</dbReference>
<evidence type="ECO:0000313" key="8">
    <source>
        <dbReference type="EMBL" id="GAW65512.1"/>
    </source>
</evidence>
<dbReference type="SUPFAM" id="SSF52540">
    <property type="entry name" value="P-loop containing nucleoside triphosphate hydrolases"/>
    <property type="match status" value="1"/>
</dbReference>
<evidence type="ECO:0000256" key="4">
    <source>
        <dbReference type="ARBA" id="ARBA00022840"/>
    </source>
</evidence>
<evidence type="ECO:0000313" key="9">
    <source>
        <dbReference type="Proteomes" id="UP000194153"/>
    </source>
</evidence>
<feature type="domain" description="UvrD-like helicase ATP-binding" evidence="7">
    <location>
        <begin position="21"/>
        <end position="315"/>
    </location>
</feature>
<evidence type="ECO:0000259" key="7">
    <source>
        <dbReference type="PROSITE" id="PS51198"/>
    </source>
</evidence>
<keyword evidence="4 6" id="KW-0067">ATP-binding</keyword>
<keyword evidence="2 6" id="KW-0378">Hydrolase</keyword>
<feature type="binding site" evidence="6">
    <location>
        <begin position="42"/>
        <end position="49"/>
    </location>
    <ligand>
        <name>ATP</name>
        <dbReference type="ChEBI" id="CHEBI:30616"/>
    </ligand>
</feature>
<keyword evidence="3 6" id="KW-0347">Helicase</keyword>
<gene>
    <name evidence="8" type="ORF">GPEL0_01f0433</name>
</gene>
<dbReference type="PANTHER" id="PTHR11070:SF2">
    <property type="entry name" value="ATP-DEPENDENT DNA HELICASE SRS2"/>
    <property type="match status" value="1"/>
</dbReference>
<dbReference type="Gene3D" id="3.40.50.300">
    <property type="entry name" value="P-loop containing nucleotide triphosphate hydrolases"/>
    <property type="match status" value="1"/>
</dbReference>
<sequence>MTVPVIELADLGLLRSTFPNMDFTDAERRAALVEACSKDVQAAPGSGKTTLLAAKLLLLAQKWPHEDRGICVLSHTNVARDEIAKRLSSHAIGARLLGYPHFVGTIHAFVNQFLALPLLRSDGESVDVIDNDIFAARARSLLLRKYTLNAWVKRNLNQGPSAIDTLRYEGPYLKLGWESGKLPGEGTPTYSQAKEIKDELRRRGVFRHDDMFAFAEKLLQRFPDMINRLSWRFPLVQIDEMQDTSWEQEYLLSRVFNASVVMQRYGDRNQRILVSAKDADKLTFPKVHHLSVTTTKRFPEAIAATVRSVQEHGEPVAAGPGDGAPSPVLMLYETSDATRVIAEFGKRVLQTLPDEVLSQGAVKAICARKQGTATGDAGRHLIDYWPTYAGVGMAAAGEECIFHLLADHPAVGVSQFDLHGRVRDVKRAVLLTLRRVGNTAVADVKDASRLFHKLEDAGVDCTPVRSLCHELVIGRGHTADQTAWSGTLDLLYSRLNPLLPAGMSRNEFGSLPIFNVPQGMPAGALNSNECVVSLGERTVCVRIGTVASVKGETHVATLVLEAHGGLAKCFDLEKAIENISYGTPIGPKTSNTLKGLYRNLYVAMSRPTHLLCLAMNRARATQEQVDALVAKGWTVVDISAV</sequence>
<name>A0ABQ0MEI4_9BACT</name>
<accession>A0ABQ0MEI4</accession>
<evidence type="ECO:0000256" key="3">
    <source>
        <dbReference type="ARBA" id="ARBA00022806"/>
    </source>
</evidence>